<reference evidence="2 3" key="1">
    <citation type="journal article" date="2016" name="Nat. Commun.">
        <title>Thousands of microbial genomes shed light on interconnected biogeochemical processes in an aquifer system.</title>
        <authorList>
            <person name="Anantharaman K."/>
            <person name="Brown C.T."/>
            <person name="Hug L.A."/>
            <person name="Sharon I."/>
            <person name="Castelle C.J."/>
            <person name="Probst A.J."/>
            <person name="Thomas B.C."/>
            <person name="Singh A."/>
            <person name="Wilkins M.J."/>
            <person name="Karaoz U."/>
            <person name="Brodie E.L."/>
            <person name="Williams K.H."/>
            <person name="Hubbard S.S."/>
            <person name="Banfield J.F."/>
        </authorList>
    </citation>
    <scope>NUCLEOTIDE SEQUENCE [LARGE SCALE GENOMIC DNA]</scope>
</reference>
<proteinExistence type="predicted"/>
<gene>
    <name evidence="2" type="ORF">A2382_01735</name>
</gene>
<dbReference type="Proteomes" id="UP000178999">
    <property type="component" value="Unassembled WGS sequence"/>
</dbReference>
<dbReference type="EMBL" id="MGHY01000004">
    <property type="protein sequence ID" value="OGM80144.1"/>
    <property type="molecule type" value="Genomic_DNA"/>
</dbReference>
<dbReference type="AlphaFoldDB" id="A0A1F8CUY9"/>
<protein>
    <recommendedName>
        <fullName evidence="1">Zinc-ribbon domain-containing protein</fullName>
    </recommendedName>
</protein>
<sequence>MNICTNCRYVNDANAKFCNQCGHALNYDPDKIVFNVFVCWIHQKDGPYGVIYMSDLGSESEALGRAQLYVNKHTKVFVGGYHQRDSGLDQVLVQSWKQISHDDIGSDQGQKQIQLTTLE</sequence>
<comment type="caution">
    <text evidence="2">The sequence shown here is derived from an EMBL/GenBank/DDBJ whole genome shotgun (WGS) entry which is preliminary data.</text>
</comment>
<feature type="domain" description="Zinc-ribbon" evidence="1">
    <location>
        <begin position="4"/>
        <end position="25"/>
    </location>
</feature>
<evidence type="ECO:0000313" key="3">
    <source>
        <dbReference type="Proteomes" id="UP000178999"/>
    </source>
</evidence>
<evidence type="ECO:0000313" key="2">
    <source>
        <dbReference type="EMBL" id="OGM80144.1"/>
    </source>
</evidence>
<dbReference type="Pfam" id="PF13240">
    <property type="entry name" value="Zn_Ribbon_1"/>
    <property type="match status" value="1"/>
</dbReference>
<dbReference type="InterPro" id="IPR026870">
    <property type="entry name" value="Zinc_ribbon_dom"/>
</dbReference>
<organism evidence="2 3">
    <name type="scientific">Candidatus Woesebacteria bacterium RIFOXYB1_FULL_38_16</name>
    <dbReference type="NCBI Taxonomy" id="1802538"/>
    <lineage>
        <taxon>Bacteria</taxon>
        <taxon>Candidatus Woeseibacteriota</taxon>
    </lineage>
</organism>
<accession>A0A1F8CUY9</accession>
<name>A0A1F8CUY9_9BACT</name>
<dbReference type="STRING" id="1802538.A2382_01735"/>
<evidence type="ECO:0000259" key="1">
    <source>
        <dbReference type="Pfam" id="PF13240"/>
    </source>
</evidence>